<evidence type="ECO:0000313" key="5">
    <source>
        <dbReference type="Proteomes" id="UP000605148"/>
    </source>
</evidence>
<organism evidence="4 5">
    <name type="scientific">Roseibium aquae</name>
    <dbReference type="NCBI Taxonomy" id="1323746"/>
    <lineage>
        <taxon>Bacteria</taxon>
        <taxon>Pseudomonadati</taxon>
        <taxon>Pseudomonadota</taxon>
        <taxon>Alphaproteobacteria</taxon>
        <taxon>Hyphomicrobiales</taxon>
        <taxon>Stappiaceae</taxon>
        <taxon>Roseibium</taxon>
    </lineage>
</organism>
<evidence type="ECO:0000313" key="4">
    <source>
        <dbReference type="EMBL" id="GGB37173.1"/>
    </source>
</evidence>
<keyword evidence="5" id="KW-1185">Reference proteome</keyword>
<gene>
    <name evidence="4" type="ORF">GCM10011316_06600</name>
</gene>
<accession>A0A916TA08</accession>
<dbReference type="InterPro" id="IPR008207">
    <property type="entry name" value="Sig_transdc_His_kin_Hpt_dom"/>
</dbReference>
<dbReference type="OrthoDB" id="8454588at2"/>
<dbReference type="Pfam" id="PF01627">
    <property type="entry name" value="Hpt"/>
    <property type="match status" value="1"/>
</dbReference>
<feature type="modified residue" description="Phosphohistidine" evidence="2">
    <location>
        <position position="67"/>
    </location>
</feature>
<proteinExistence type="predicted"/>
<keyword evidence="1" id="KW-0902">Two-component regulatory system</keyword>
<dbReference type="InterPro" id="IPR036641">
    <property type="entry name" value="HPT_dom_sf"/>
</dbReference>
<dbReference type="SMART" id="SM00073">
    <property type="entry name" value="HPT"/>
    <property type="match status" value="1"/>
</dbReference>
<keyword evidence="2" id="KW-0597">Phosphoprotein</keyword>
<protein>
    <recommendedName>
        <fullName evidence="3">HPt domain-containing protein</fullName>
    </recommendedName>
</protein>
<dbReference type="AlphaFoldDB" id="A0A916TA08"/>
<name>A0A916TA08_9HYPH</name>
<evidence type="ECO:0000256" key="2">
    <source>
        <dbReference type="PROSITE-ProRule" id="PRU00110"/>
    </source>
</evidence>
<dbReference type="Proteomes" id="UP000605148">
    <property type="component" value="Unassembled WGS sequence"/>
</dbReference>
<comment type="caution">
    <text evidence="4">The sequence shown here is derived from an EMBL/GenBank/DDBJ whole genome shotgun (WGS) entry which is preliminary data.</text>
</comment>
<feature type="domain" description="HPt" evidence="3">
    <location>
        <begin position="27"/>
        <end position="119"/>
    </location>
</feature>
<dbReference type="SUPFAM" id="SSF47226">
    <property type="entry name" value="Histidine-containing phosphotransfer domain, HPT domain"/>
    <property type="match status" value="1"/>
</dbReference>
<dbReference type="EMBL" id="BMFA01000001">
    <property type="protein sequence ID" value="GGB37173.1"/>
    <property type="molecule type" value="Genomic_DNA"/>
</dbReference>
<dbReference type="CDD" id="cd00088">
    <property type="entry name" value="HPT"/>
    <property type="match status" value="1"/>
</dbReference>
<dbReference type="RefSeq" id="WP_150494408.1">
    <property type="nucleotide sequence ID" value="NZ_BMFA01000001.1"/>
</dbReference>
<evidence type="ECO:0000256" key="1">
    <source>
        <dbReference type="ARBA" id="ARBA00023012"/>
    </source>
</evidence>
<reference evidence="4" key="1">
    <citation type="journal article" date="2014" name="Int. J. Syst. Evol. Microbiol.">
        <title>Complete genome sequence of Corynebacterium casei LMG S-19264T (=DSM 44701T), isolated from a smear-ripened cheese.</title>
        <authorList>
            <consortium name="US DOE Joint Genome Institute (JGI-PGF)"/>
            <person name="Walter F."/>
            <person name="Albersmeier A."/>
            <person name="Kalinowski J."/>
            <person name="Ruckert C."/>
        </authorList>
    </citation>
    <scope>NUCLEOTIDE SEQUENCE</scope>
    <source>
        <strain evidence="4">CGMCC 1.12426</strain>
    </source>
</reference>
<dbReference type="GO" id="GO:0000160">
    <property type="term" value="P:phosphorelay signal transduction system"/>
    <property type="evidence" value="ECO:0007669"/>
    <property type="project" value="UniProtKB-KW"/>
</dbReference>
<sequence>MAQAKRAVSVAAKQAAPPVDLVQLATSTMGNRDLELQILQMFRTQSRDMLARLSRESDPGARKDLAHTLKGSARALGAAGVASACQSIEDALNRGEEPPLAALAQAVDEATVYIDSLVS</sequence>
<dbReference type="PROSITE" id="PS50894">
    <property type="entry name" value="HPT"/>
    <property type="match status" value="1"/>
</dbReference>
<evidence type="ECO:0000259" key="3">
    <source>
        <dbReference type="PROSITE" id="PS50894"/>
    </source>
</evidence>
<dbReference type="GO" id="GO:0004672">
    <property type="term" value="F:protein kinase activity"/>
    <property type="evidence" value="ECO:0007669"/>
    <property type="project" value="UniProtKB-ARBA"/>
</dbReference>
<dbReference type="Gene3D" id="1.20.120.160">
    <property type="entry name" value="HPT domain"/>
    <property type="match status" value="1"/>
</dbReference>
<reference evidence="4" key="2">
    <citation type="submission" date="2020-09" db="EMBL/GenBank/DDBJ databases">
        <authorList>
            <person name="Sun Q."/>
            <person name="Zhou Y."/>
        </authorList>
    </citation>
    <scope>NUCLEOTIDE SEQUENCE</scope>
    <source>
        <strain evidence="4">CGMCC 1.12426</strain>
    </source>
</reference>